<accession>A0A6A5YTU6</accession>
<dbReference type="AlphaFoldDB" id="A0A6A5YTU6"/>
<gene>
    <name evidence="1" type="ORF">BDV96DRAFT_635472</name>
</gene>
<sequence length="219" mass="24544">MRLSSILPYLLSLRATTSTPQHIDCPVDRVSHEMGIGRSFVTRMNILDHLGLLAQSQNQYTVALSTLGTIAQDITHYGEQFTDECGSGTHQDDVAPCQTMGAMKAKAHHANILRDAVEDAWHQQILLTTCTLELKELGDRKPKCKVLFKAELDDAEKILKGGRKTFKKMDALARDAVVMKKGFSESAMDDVHQEENIQRVGLMQWFQSLWCNSAGRKQE</sequence>
<organism evidence="1 2">
    <name type="scientific">Lophiotrema nucula</name>
    <dbReference type="NCBI Taxonomy" id="690887"/>
    <lineage>
        <taxon>Eukaryota</taxon>
        <taxon>Fungi</taxon>
        <taxon>Dikarya</taxon>
        <taxon>Ascomycota</taxon>
        <taxon>Pezizomycotina</taxon>
        <taxon>Dothideomycetes</taxon>
        <taxon>Pleosporomycetidae</taxon>
        <taxon>Pleosporales</taxon>
        <taxon>Lophiotremataceae</taxon>
        <taxon>Lophiotrema</taxon>
    </lineage>
</organism>
<keyword evidence="2" id="KW-1185">Reference proteome</keyword>
<name>A0A6A5YTU6_9PLEO</name>
<dbReference type="Proteomes" id="UP000799770">
    <property type="component" value="Unassembled WGS sequence"/>
</dbReference>
<protein>
    <submittedName>
        <fullName evidence="1">Uncharacterized protein</fullName>
    </submittedName>
</protein>
<reference evidence="1" key="1">
    <citation type="journal article" date="2020" name="Stud. Mycol.">
        <title>101 Dothideomycetes genomes: a test case for predicting lifestyles and emergence of pathogens.</title>
        <authorList>
            <person name="Haridas S."/>
            <person name="Albert R."/>
            <person name="Binder M."/>
            <person name="Bloem J."/>
            <person name="Labutti K."/>
            <person name="Salamov A."/>
            <person name="Andreopoulos B."/>
            <person name="Baker S."/>
            <person name="Barry K."/>
            <person name="Bills G."/>
            <person name="Bluhm B."/>
            <person name="Cannon C."/>
            <person name="Castanera R."/>
            <person name="Culley D."/>
            <person name="Daum C."/>
            <person name="Ezra D."/>
            <person name="Gonzalez J."/>
            <person name="Henrissat B."/>
            <person name="Kuo A."/>
            <person name="Liang C."/>
            <person name="Lipzen A."/>
            <person name="Lutzoni F."/>
            <person name="Magnuson J."/>
            <person name="Mondo S."/>
            <person name="Nolan M."/>
            <person name="Ohm R."/>
            <person name="Pangilinan J."/>
            <person name="Park H.-J."/>
            <person name="Ramirez L."/>
            <person name="Alfaro M."/>
            <person name="Sun H."/>
            <person name="Tritt A."/>
            <person name="Yoshinaga Y."/>
            <person name="Zwiers L.-H."/>
            <person name="Turgeon B."/>
            <person name="Goodwin S."/>
            <person name="Spatafora J."/>
            <person name="Crous P."/>
            <person name="Grigoriev I."/>
        </authorList>
    </citation>
    <scope>NUCLEOTIDE SEQUENCE</scope>
    <source>
        <strain evidence="1">CBS 627.86</strain>
    </source>
</reference>
<proteinExistence type="predicted"/>
<dbReference type="EMBL" id="ML977338">
    <property type="protein sequence ID" value="KAF2110383.1"/>
    <property type="molecule type" value="Genomic_DNA"/>
</dbReference>
<evidence type="ECO:0000313" key="1">
    <source>
        <dbReference type="EMBL" id="KAF2110383.1"/>
    </source>
</evidence>
<evidence type="ECO:0000313" key="2">
    <source>
        <dbReference type="Proteomes" id="UP000799770"/>
    </source>
</evidence>